<feature type="domain" description="Aminotransferase class I/classII large" evidence="7">
    <location>
        <begin position="32"/>
        <end position="379"/>
    </location>
</feature>
<dbReference type="CDD" id="cd00609">
    <property type="entry name" value="AAT_like"/>
    <property type="match status" value="1"/>
</dbReference>
<evidence type="ECO:0000313" key="8">
    <source>
        <dbReference type="EMBL" id="NWJ45434.1"/>
    </source>
</evidence>
<comment type="similarity">
    <text evidence="2 6">Belongs to the class-I pyridoxal-phosphate-dependent aminotransferase family.</text>
</comment>
<evidence type="ECO:0000256" key="5">
    <source>
        <dbReference type="ARBA" id="ARBA00022898"/>
    </source>
</evidence>
<dbReference type="InterPro" id="IPR050596">
    <property type="entry name" value="AspAT/PAT-like"/>
</dbReference>
<dbReference type="Pfam" id="PF00155">
    <property type="entry name" value="Aminotran_1_2"/>
    <property type="match status" value="1"/>
</dbReference>
<comment type="cofactor">
    <cofactor evidence="1 6">
        <name>pyridoxal 5'-phosphate</name>
        <dbReference type="ChEBI" id="CHEBI:597326"/>
    </cofactor>
</comment>
<dbReference type="GO" id="GO:0008483">
    <property type="term" value="F:transaminase activity"/>
    <property type="evidence" value="ECO:0007669"/>
    <property type="project" value="UniProtKB-KW"/>
</dbReference>
<organism evidence="8 10">
    <name type="scientific">Candidatus Chlorohelix allophototropha</name>
    <dbReference type="NCBI Taxonomy" id="3003348"/>
    <lineage>
        <taxon>Bacteria</taxon>
        <taxon>Bacillati</taxon>
        <taxon>Chloroflexota</taxon>
        <taxon>Chloroflexia</taxon>
        <taxon>Candidatus Chloroheliales</taxon>
        <taxon>Candidatus Chloroheliaceae</taxon>
        <taxon>Candidatus Chlorohelix</taxon>
    </lineage>
</organism>
<dbReference type="GO" id="GO:0030170">
    <property type="term" value="F:pyridoxal phosphate binding"/>
    <property type="evidence" value="ECO:0007669"/>
    <property type="project" value="InterPro"/>
</dbReference>
<dbReference type="EMBL" id="JACATZ010000001">
    <property type="protein sequence ID" value="NWJ45434.1"/>
    <property type="molecule type" value="Genomic_DNA"/>
</dbReference>
<evidence type="ECO:0000256" key="3">
    <source>
        <dbReference type="ARBA" id="ARBA00022576"/>
    </source>
</evidence>
<sequence length="389" mass="42656">MSFAERMGLLGTESAFEVLARAKALEAQGRSIIHLEIGEPDFDTPPHVAEAGIKAIRDGKTHYGPAAGLPEFREAIAAYINRTRGVEYTADQVVVTPGAKPVIFYTIMALIGQDDEAIFPDPGFPIYESIIKFAGGRAISLPLREDHNFRFSLADLEARISPRTRLLIINSPHNPCGSMLTSDDMKGIAELANRHNFWVLSDEIYSRIVYDGEFCSPTQYPGMTARTVLLDGFSKTYAMTGWRLGYGLMPKEMAQKMAQLMVNTNSCTATFTQYAGIAALNGSQANSEAMISEFWARRDLVLDWLNTIPGVTCQIPAGAFYAYPNIKSFGQSAKAIADYLLHEAGVATLSGTAFGAEGEGYLRLSYANSRENLKEALSRMQKAFEGLKK</sequence>
<evidence type="ECO:0000313" key="10">
    <source>
        <dbReference type="Proteomes" id="UP000521676"/>
    </source>
</evidence>
<accession>A0A8T7LTT3</accession>
<protein>
    <recommendedName>
        <fullName evidence="6">Aminotransferase</fullName>
        <ecNumber evidence="6">2.6.1.-</ecNumber>
    </recommendedName>
</protein>
<reference evidence="8 10" key="1">
    <citation type="submission" date="2020-06" db="EMBL/GenBank/DDBJ databases">
        <title>Anoxygenic phototrophic Chloroflexota member uses a Type I reaction center.</title>
        <authorList>
            <person name="Tsuji J.M."/>
            <person name="Shaw N.A."/>
            <person name="Nagashima S."/>
            <person name="Venkiteswaran J."/>
            <person name="Schiff S.L."/>
            <person name="Hanada S."/>
            <person name="Tank M."/>
            <person name="Neufeld J.D."/>
        </authorList>
    </citation>
    <scope>NUCLEOTIDE SEQUENCE [LARGE SCALE GENOMIC DNA]</scope>
    <source>
        <strain evidence="8">L227-S17</strain>
    </source>
</reference>
<evidence type="ECO:0000256" key="4">
    <source>
        <dbReference type="ARBA" id="ARBA00022679"/>
    </source>
</evidence>
<dbReference type="Proteomes" id="UP000521676">
    <property type="component" value="Unassembled WGS sequence"/>
</dbReference>
<evidence type="ECO:0000256" key="1">
    <source>
        <dbReference type="ARBA" id="ARBA00001933"/>
    </source>
</evidence>
<gene>
    <name evidence="8" type="ORF">HXX08_06095</name>
    <name evidence="9" type="ORF">OZ401_000567</name>
</gene>
<dbReference type="Gene3D" id="3.90.1150.10">
    <property type="entry name" value="Aspartate Aminotransferase, domain 1"/>
    <property type="match status" value="1"/>
</dbReference>
<dbReference type="PANTHER" id="PTHR46383">
    <property type="entry name" value="ASPARTATE AMINOTRANSFERASE"/>
    <property type="match status" value="1"/>
</dbReference>
<dbReference type="InterPro" id="IPR004838">
    <property type="entry name" value="NHTrfase_class1_PyrdxlP-BS"/>
</dbReference>
<proteinExistence type="inferred from homology"/>
<name>A0A8T7LTT3_9CHLR</name>
<dbReference type="FunFam" id="3.40.640.10:FF:000033">
    <property type="entry name" value="Aspartate aminotransferase"/>
    <property type="match status" value="1"/>
</dbReference>
<dbReference type="EC" id="2.6.1.-" evidence="6"/>
<evidence type="ECO:0000313" key="9">
    <source>
        <dbReference type="EMBL" id="WJW67307.1"/>
    </source>
</evidence>
<dbReference type="InterPro" id="IPR004839">
    <property type="entry name" value="Aminotransferase_I/II_large"/>
</dbReference>
<dbReference type="PANTHER" id="PTHR46383:SF1">
    <property type="entry name" value="ASPARTATE AMINOTRANSFERASE"/>
    <property type="match status" value="1"/>
</dbReference>
<evidence type="ECO:0000256" key="6">
    <source>
        <dbReference type="RuleBase" id="RU000481"/>
    </source>
</evidence>
<keyword evidence="3 6" id="KW-0032">Aminotransferase</keyword>
<reference evidence="9" key="2">
    <citation type="journal article" date="2024" name="Nature">
        <title>Anoxygenic phototroph of the Chloroflexota uses a type I reaction centre.</title>
        <authorList>
            <person name="Tsuji J.M."/>
            <person name="Shaw N.A."/>
            <person name="Nagashima S."/>
            <person name="Venkiteswaran J.J."/>
            <person name="Schiff S.L."/>
            <person name="Watanabe T."/>
            <person name="Fukui M."/>
            <person name="Hanada S."/>
            <person name="Tank M."/>
            <person name="Neufeld J.D."/>
        </authorList>
    </citation>
    <scope>NUCLEOTIDE SEQUENCE</scope>
    <source>
        <strain evidence="9">L227-S17</strain>
    </source>
</reference>
<evidence type="ECO:0000259" key="7">
    <source>
        <dbReference type="Pfam" id="PF00155"/>
    </source>
</evidence>
<dbReference type="InterPro" id="IPR015424">
    <property type="entry name" value="PyrdxlP-dep_Trfase"/>
</dbReference>
<dbReference type="SUPFAM" id="SSF53383">
    <property type="entry name" value="PLP-dependent transferases"/>
    <property type="match status" value="1"/>
</dbReference>
<dbReference type="EMBL" id="CP128399">
    <property type="protein sequence ID" value="WJW67307.1"/>
    <property type="molecule type" value="Genomic_DNA"/>
</dbReference>
<dbReference type="AlphaFoldDB" id="A0A8T7LTT3"/>
<dbReference type="GO" id="GO:0006520">
    <property type="term" value="P:amino acid metabolic process"/>
    <property type="evidence" value="ECO:0007669"/>
    <property type="project" value="InterPro"/>
</dbReference>
<keyword evidence="4 6" id="KW-0808">Transferase</keyword>
<keyword evidence="11" id="KW-1185">Reference proteome</keyword>
<dbReference type="RefSeq" id="WP_341469203.1">
    <property type="nucleotide sequence ID" value="NZ_CP128399.1"/>
</dbReference>
<keyword evidence="5" id="KW-0663">Pyridoxal phosphate</keyword>
<evidence type="ECO:0000313" key="11">
    <source>
        <dbReference type="Proteomes" id="UP001431572"/>
    </source>
</evidence>
<dbReference type="Gene3D" id="3.40.640.10">
    <property type="entry name" value="Type I PLP-dependent aspartate aminotransferase-like (Major domain)"/>
    <property type="match status" value="1"/>
</dbReference>
<dbReference type="PROSITE" id="PS00105">
    <property type="entry name" value="AA_TRANSFER_CLASS_1"/>
    <property type="match status" value="1"/>
</dbReference>
<dbReference type="Proteomes" id="UP001431572">
    <property type="component" value="Chromosome 1"/>
</dbReference>
<dbReference type="InterPro" id="IPR015422">
    <property type="entry name" value="PyrdxlP-dep_Trfase_small"/>
</dbReference>
<evidence type="ECO:0000256" key="2">
    <source>
        <dbReference type="ARBA" id="ARBA00007441"/>
    </source>
</evidence>
<dbReference type="InterPro" id="IPR015421">
    <property type="entry name" value="PyrdxlP-dep_Trfase_major"/>
</dbReference>